<sequence>MVSKIRFFLKNFLGFSNRESRGFVMLLPVLIFLYGIPVIYNKMVARNSQLEYESYLIKMDSLEKSGWNRISVSYSAQDSGRSSPNFQKRNFARLNKIPFDEADSIVLQVVPGVGPATAGRIVKFRDAIGGMHQADQLLDVYGMSPEVMERIFEYFEFKPGIKKKINVNTADVNTLAKHPYINYGVAKVIVAYRDQHGVYNSAADLLKVRIFNQEWVDIIAPYLDF</sequence>
<dbReference type="PANTHER" id="PTHR21180:SF32">
    <property type="entry name" value="ENDONUCLEASE_EXONUCLEASE_PHOSPHATASE FAMILY DOMAIN-CONTAINING PROTEIN 1"/>
    <property type="match status" value="1"/>
</dbReference>
<dbReference type="GO" id="GO:0003677">
    <property type="term" value="F:DNA binding"/>
    <property type="evidence" value="ECO:0007669"/>
    <property type="project" value="UniProtKB-KW"/>
</dbReference>
<dbReference type="Gene3D" id="1.10.150.320">
    <property type="entry name" value="Photosystem II 12 kDa extrinsic protein"/>
    <property type="match status" value="1"/>
</dbReference>
<dbReference type="PANTHER" id="PTHR21180">
    <property type="entry name" value="ENDONUCLEASE/EXONUCLEASE/PHOSPHATASE FAMILY DOMAIN-CONTAINING PROTEIN 1"/>
    <property type="match status" value="1"/>
</dbReference>
<dbReference type="SUPFAM" id="SSF47781">
    <property type="entry name" value="RuvA domain 2-like"/>
    <property type="match status" value="2"/>
</dbReference>
<dbReference type="SMART" id="SM00278">
    <property type="entry name" value="HhH1"/>
    <property type="match status" value="2"/>
</dbReference>
<gene>
    <name evidence="3" type="ORF">ACFSKL_01655</name>
</gene>
<dbReference type="InterPro" id="IPR003583">
    <property type="entry name" value="Hlx-hairpin-Hlx_DNA-bd_motif"/>
</dbReference>
<accession>A0ABW4VHD7</accession>
<dbReference type="InterPro" id="IPR051675">
    <property type="entry name" value="Endo/Exo/Phosphatase_dom_1"/>
</dbReference>
<keyword evidence="4" id="KW-1185">Reference proteome</keyword>
<keyword evidence="1" id="KW-1133">Transmembrane helix</keyword>
<organism evidence="3 4">
    <name type="scientific">Belliella marina</name>
    <dbReference type="NCBI Taxonomy" id="1644146"/>
    <lineage>
        <taxon>Bacteria</taxon>
        <taxon>Pseudomonadati</taxon>
        <taxon>Bacteroidota</taxon>
        <taxon>Cytophagia</taxon>
        <taxon>Cytophagales</taxon>
        <taxon>Cyclobacteriaceae</taxon>
        <taxon>Belliella</taxon>
    </lineage>
</organism>
<dbReference type="Gene3D" id="1.10.150.280">
    <property type="entry name" value="AF1531-like domain"/>
    <property type="match status" value="1"/>
</dbReference>
<keyword evidence="1" id="KW-0812">Transmembrane</keyword>
<evidence type="ECO:0000313" key="4">
    <source>
        <dbReference type="Proteomes" id="UP001597361"/>
    </source>
</evidence>
<keyword evidence="1" id="KW-0472">Membrane</keyword>
<dbReference type="Pfam" id="PF12836">
    <property type="entry name" value="HHH_3"/>
    <property type="match status" value="2"/>
</dbReference>
<dbReference type="InterPro" id="IPR010994">
    <property type="entry name" value="RuvA_2-like"/>
</dbReference>
<dbReference type="RefSeq" id="WP_376882870.1">
    <property type="nucleotide sequence ID" value="NZ_JBHUHR010000003.1"/>
</dbReference>
<feature type="domain" description="Helix-hairpin-helix DNA-binding motif class 1" evidence="2">
    <location>
        <begin position="135"/>
        <end position="154"/>
    </location>
</feature>
<evidence type="ECO:0000313" key="3">
    <source>
        <dbReference type="EMBL" id="MFD2033471.1"/>
    </source>
</evidence>
<comment type="caution">
    <text evidence="3">The sequence shown here is derived from an EMBL/GenBank/DDBJ whole genome shotgun (WGS) entry which is preliminary data.</text>
</comment>
<keyword evidence="3" id="KW-0238">DNA-binding</keyword>
<protein>
    <submittedName>
        <fullName evidence="3">ComEA family DNA-binding protein</fullName>
    </submittedName>
</protein>
<feature type="transmembrane region" description="Helical" evidence="1">
    <location>
        <begin position="21"/>
        <end position="40"/>
    </location>
</feature>
<name>A0ABW4VHD7_9BACT</name>
<evidence type="ECO:0000259" key="2">
    <source>
        <dbReference type="SMART" id="SM00278"/>
    </source>
</evidence>
<dbReference type="EMBL" id="JBHUHR010000003">
    <property type="protein sequence ID" value="MFD2033471.1"/>
    <property type="molecule type" value="Genomic_DNA"/>
</dbReference>
<dbReference type="Proteomes" id="UP001597361">
    <property type="component" value="Unassembled WGS sequence"/>
</dbReference>
<feature type="domain" description="Helix-hairpin-helix DNA-binding motif class 1" evidence="2">
    <location>
        <begin position="105"/>
        <end position="124"/>
    </location>
</feature>
<proteinExistence type="predicted"/>
<evidence type="ECO:0000256" key="1">
    <source>
        <dbReference type="SAM" id="Phobius"/>
    </source>
</evidence>
<reference evidence="4" key="1">
    <citation type="journal article" date="2019" name="Int. J. Syst. Evol. Microbiol.">
        <title>The Global Catalogue of Microorganisms (GCM) 10K type strain sequencing project: providing services to taxonomists for standard genome sequencing and annotation.</title>
        <authorList>
            <consortium name="The Broad Institute Genomics Platform"/>
            <consortium name="The Broad Institute Genome Sequencing Center for Infectious Disease"/>
            <person name="Wu L."/>
            <person name="Ma J."/>
        </authorList>
    </citation>
    <scope>NUCLEOTIDE SEQUENCE [LARGE SCALE GENOMIC DNA]</scope>
    <source>
        <strain evidence="4">CGMCC 1.15180</strain>
    </source>
</reference>